<reference evidence="23" key="1">
    <citation type="submission" date="2017-02" db="EMBL/GenBank/DDBJ databases">
        <authorList>
            <person name="Varghese N."/>
            <person name="Submissions S."/>
        </authorList>
    </citation>
    <scope>NUCLEOTIDE SEQUENCE [LARGE SCALE GENOMIC DNA]</scope>
    <source>
        <strain evidence="23">ATCC BAA-34</strain>
    </source>
</reference>
<evidence type="ECO:0000256" key="4">
    <source>
        <dbReference type="ARBA" id="ARBA00007739"/>
    </source>
</evidence>
<proteinExistence type="inferred from homology"/>
<dbReference type="Gene3D" id="3.40.710.10">
    <property type="entry name" value="DD-peptidase/beta-lactamase superfamily"/>
    <property type="match status" value="1"/>
</dbReference>
<keyword evidence="13" id="KW-1133">Transmembrane helix</keyword>
<feature type="region of interest" description="Disordered" evidence="19">
    <location>
        <begin position="634"/>
        <end position="655"/>
    </location>
</feature>
<dbReference type="NCBIfam" id="TIGR02074">
    <property type="entry name" value="PBP_1a_fam"/>
    <property type="match status" value="1"/>
</dbReference>
<evidence type="ECO:0000256" key="2">
    <source>
        <dbReference type="ARBA" id="ARBA00004752"/>
    </source>
</evidence>
<keyword evidence="5" id="KW-0121">Carboxypeptidase</keyword>
<dbReference type="GO" id="GO:0008658">
    <property type="term" value="F:penicillin binding"/>
    <property type="evidence" value="ECO:0007669"/>
    <property type="project" value="InterPro"/>
</dbReference>
<evidence type="ECO:0000256" key="8">
    <source>
        <dbReference type="ARBA" id="ARBA00022679"/>
    </source>
</evidence>
<comment type="catalytic activity">
    <reaction evidence="18">
        <text>[GlcNAc-(1-&gt;4)-Mur2Ac(oyl-L-Ala-gamma-D-Glu-L-Lys-D-Ala-D-Ala)](n)-di-trans,octa-cis-undecaprenyl diphosphate + beta-D-GlcNAc-(1-&gt;4)-Mur2Ac(oyl-L-Ala-gamma-D-Glu-L-Lys-D-Ala-D-Ala)-di-trans,octa-cis-undecaprenyl diphosphate = [GlcNAc-(1-&gt;4)-Mur2Ac(oyl-L-Ala-gamma-D-Glu-L-Lys-D-Ala-D-Ala)](n+1)-di-trans,octa-cis-undecaprenyl diphosphate + di-trans,octa-cis-undecaprenyl diphosphate + H(+)</text>
        <dbReference type="Rhea" id="RHEA:23708"/>
        <dbReference type="Rhea" id="RHEA-COMP:9602"/>
        <dbReference type="Rhea" id="RHEA-COMP:9603"/>
        <dbReference type="ChEBI" id="CHEBI:15378"/>
        <dbReference type="ChEBI" id="CHEBI:58405"/>
        <dbReference type="ChEBI" id="CHEBI:60033"/>
        <dbReference type="ChEBI" id="CHEBI:78435"/>
        <dbReference type="EC" id="2.4.99.28"/>
    </reaction>
</comment>
<dbReference type="RefSeq" id="WP_078791136.1">
    <property type="nucleotide sequence ID" value="NZ_FUWR01000021.1"/>
</dbReference>
<dbReference type="GO" id="GO:0006508">
    <property type="term" value="P:proteolysis"/>
    <property type="evidence" value="ECO:0007669"/>
    <property type="project" value="UniProtKB-KW"/>
</dbReference>
<evidence type="ECO:0000256" key="10">
    <source>
        <dbReference type="ARBA" id="ARBA00022801"/>
    </source>
</evidence>
<evidence type="ECO:0000256" key="5">
    <source>
        <dbReference type="ARBA" id="ARBA00022645"/>
    </source>
</evidence>
<evidence type="ECO:0000256" key="14">
    <source>
        <dbReference type="ARBA" id="ARBA00023136"/>
    </source>
</evidence>
<dbReference type="Gene3D" id="1.10.3810.10">
    <property type="entry name" value="Biosynthetic peptidoglycan transglycosylase-like"/>
    <property type="match status" value="1"/>
</dbReference>
<comment type="subcellular location">
    <subcellularLocation>
        <location evidence="1">Membrane</location>
    </subcellularLocation>
</comment>
<comment type="catalytic activity">
    <reaction evidence="17">
        <text>Preferential cleavage: (Ac)2-L-Lys-D-Ala-|-D-Ala. Also transpeptidation of peptidyl-alanyl moieties that are N-acyl substituents of D-alanine.</text>
        <dbReference type="EC" id="3.4.16.4"/>
    </reaction>
</comment>
<keyword evidence="11" id="KW-0133">Cell shape</keyword>
<evidence type="ECO:0000256" key="17">
    <source>
        <dbReference type="ARBA" id="ARBA00034000"/>
    </source>
</evidence>
<comment type="similarity">
    <text evidence="4">In the N-terminal section; belongs to the glycosyltransferase 51 family.</text>
</comment>
<dbReference type="SUPFAM" id="SSF53955">
    <property type="entry name" value="Lysozyme-like"/>
    <property type="match status" value="1"/>
</dbReference>
<dbReference type="GO" id="GO:0030288">
    <property type="term" value="C:outer membrane-bounded periplasmic space"/>
    <property type="evidence" value="ECO:0007669"/>
    <property type="project" value="TreeGrafter"/>
</dbReference>
<dbReference type="InterPro" id="IPR023346">
    <property type="entry name" value="Lysozyme-like_dom_sf"/>
</dbReference>
<keyword evidence="9" id="KW-0812">Transmembrane</keyword>
<evidence type="ECO:0000256" key="15">
    <source>
        <dbReference type="ARBA" id="ARBA00023268"/>
    </source>
</evidence>
<evidence type="ECO:0000256" key="6">
    <source>
        <dbReference type="ARBA" id="ARBA00022670"/>
    </source>
</evidence>
<dbReference type="Pfam" id="PF00905">
    <property type="entry name" value="Transpeptidase"/>
    <property type="match status" value="1"/>
</dbReference>
<evidence type="ECO:0000256" key="1">
    <source>
        <dbReference type="ARBA" id="ARBA00004370"/>
    </source>
</evidence>
<dbReference type="GO" id="GO:0009252">
    <property type="term" value="P:peptidoglycan biosynthetic process"/>
    <property type="evidence" value="ECO:0007669"/>
    <property type="project" value="UniProtKB-UniPathway"/>
</dbReference>
<dbReference type="InterPro" id="IPR036950">
    <property type="entry name" value="PBP_transglycosylase"/>
</dbReference>
<dbReference type="Proteomes" id="UP000190102">
    <property type="component" value="Unassembled WGS sequence"/>
</dbReference>
<evidence type="ECO:0000256" key="7">
    <source>
        <dbReference type="ARBA" id="ARBA00022676"/>
    </source>
</evidence>
<dbReference type="PANTHER" id="PTHR32282:SF27">
    <property type="entry name" value="PENICILLIN-BINDING PROTEIN 1A"/>
    <property type="match status" value="1"/>
</dbReference>
<evidence type="ECO:0000256" key="19">
    <source>
        <dbReference type="SAM" id="MobiDB-lite"/>
    </source>
</evidence>
<evidence type="ECO:0000313" key="23">
    <source>
        <dbReference type="Proteomes" id="UP000190102"/>
    </source>
</evidence>
<dbReference type="AlphaFoldDB" id="A0A1T4RJZ4"/>
<dbReference type="EMBL" id="FUWR01000021">
    <property type="protein sequence ID" value="SKA16295.1"/>
    <property type="molecule type" value="Genomic_DNA"/>
</dbReference>
<keyword evidence="10" id="KW-0378">Hydrolase</keyword>
<evidence type="ECO:0000259" key="21">
    <source>
        <dbReference type="Pfam" id="PF00912"/>
    </source>
</evidence>
<evidence type="ECO:0000256" key="13">
    <source>
        <dbReference type="ARBA" id="ARBA00022989"/>
    </source>
</evidence>
<keyword evidence="23" id="KW-1185">Reference proteome</keyword>
<feature type="compositionally biased region" description="Pro residues" evidence="19">
    <location>
        <begin position="646"/>
        <end position="655"/>
    </location>
</feature>
<dbReference type="SUPFAM" id="SSF56601">
    <property type="entry name" value="beta-lactamase/transpeptidase-like"/>
    <property type="match status" value="1"/>
</dbReference>
<comment type="pathway">
    <text evidence="2">Cell wall biogenesis; peptidoglycan biosynthesis.</text>
</comment>
<dbReference type="PANTHER" id="PTHR32282">
    <property type="entry name" value="BINDING PROTEIN TRANSPEPTIDASE, PUTATIVE-RELATED"/>
    <property type="match status" value="1"/>
</dbReference>
<dbReference type="FunFam" id="1.10.3810.10:FF:000001">
    <property type="entry name" value="Penicillin-binding protein 1A"/>
    <property type="match status" value="1"/>
</dbReference>
<keyword evidence="12" id="KW-0573">Peptidoglycan synthesis</keyword>
<dbReference type="InterPro" id="IPR012338">
    <property type="entry name" value="Beta-lactam/transpept-like"/>
</dbReference>
<dbReference type="UniPathway" id="UPA00219"/>
<dbReference type="InterPro" id="IPR050396">
    <property type="entry name" value="Glycosyltr_51/Transpeptidase"/>
</dbReference>
<sequence length="655" mass="70675">MQPRSLWQYVGTVCLIVVFASVAQAYESIAAYPILPAGYHSIKVFDNQSRFVGRLLPEKRYWVTIDRIPLFLQKAIVAVEDARFYEHGGVDLRGIARAAVKNVAKGRLAEGGSTITQQLIKNKYLSSEKSLDRKVNEGLMALELEKKYTKKQILEMYLNEIYYGNGAWGIAQAARIYFDKAPEELTDIESSFLAGIPKNPGRYNPLGKPVDVAKRRSIVLQRMVDVGVLSSSQLHQQTSHTVAPVPPNQAPWYLALVHAKLVERYGPAVFEQGGLEVTSAMDLGLQLKAEQILHDSVVKLSPQLQGALVAVDPVSGNLLAAVGGTSYVKGGFNRALQAKRQPGSSIKPLIYAAALEQGVTAASLWNDAAVSYPQGAGESWTPHNYDGKAHGNLTLRQALASSNNVIAVKLLETIGIPAFTELAAKNGLALHGNNLSLALGTEEVTLHDLVLAYAPFATGGVRTEPRSILRIYETYRKVWFENTTSSSQAISPATAFITTSMLKDVLTSGTARGLKKFSQKYPAAGKTGTTNDYRDAWFIGYTPQLVTGVWVGHDQPRPGGKGFTGGAVAAPIWERFMRQALAGKPATDFVRPDSVVSVTIDPTNTLLATAACPVKREEFFVAGTEPDDYCPIHGGEPVAAPAATPAAPPAPAPKP</sequence>
<dbReference type="GO" id="GO:0016020">
    <property type="term" value="C:membrane"/>
    <property type="evidence" value="ECO:0007669"/>
    <property type="project" value="UniProtKB-SubCell"/>
</dbReference>
<name>A0A1T4RJZ4_9BACT</name>
<keyword evidence="8" id="KW-0808">Transferase</keyword>
<keyword evidence="15" id="KW-0511">Multifunctional enzyme</keyword>
<evidence type="ECO:0000256" key="18">
    <source>
        <dbReference type="ARBA" id="ARBA00049902"/>
    </source>
</evidence>
<keyword evidence="7" id="KW-0328">Glycosyltransferase</keyword>
<organism evidence="22 23">
    <name type="scientific">Trichlorobacter thiogenes</name>
    <dbReference type="NCBI Taxonomy" id="115783"/>
    <lineage>
        <taxon>Bacteria</taxon>
        <taxon>Pseudomonadati</taxon>
        <taxon>Thermodesulfobacteriota</taxon>
        <taxon>Desulfuromonadia</taxon>
        <taxon>Geobacterales</taxon>
        <taxon>Geobacteraceae</taxon>
        <taxon>Trichlorobacter</taxon>
    </lineage>
</organism>
<evidence type="ECO:0000256" key="11">
    <source>
        <dbReference type="ARBA" id="ARBA00022960"/>
    </source>
</evidence>
<feature type="domain" description="Penicillin-binding protein transpeptidase" evidence="20">
    <location>
        <begin position="306"/>
        <end position="577"/>
    </location>
</feature>
<protein>
    <submittedName>
        <fullName evidence="22">Penicillin-binding protein, 1A family</fullName>
    </submittedName>
</protein>
<evidence type="ECO:0000313" key="22">
    <source>
        <dbReference type="EMBL" id="SKA16295.1"/>
    </source>
</evidence>
<dbReference type="GO" id="GO:0008360">
    <property type="term" value="P:regulation of cell shape"/>
    <property type="evidence" value="ECO:0007669"/>
    <property type="project" value="UniProtKB-KW"/>
</dbReference>
<evidence type="ECO:0000256" key="16">
    <source>
        <dbReference type="ARBA" id="ARBA00023316"/>
    </source>
</evidence>
<dbReference type="InterPro" id="IPR001264">
    <property type="entry name" value="Glyco_trans_51"/>
</dbReference>
<dbReference type="GO" id="GO:0071555">
    <property type="term" value="P:cell wall organization"/>
    <property type="evidence" value="ECO:0007669"/>
    <property type="project" value="UniProtKB-KW"/>
</dbReference>
<dbReference type="GO" id="GO:0009002">
    <property type="term" value="F:serine-type D-Ala-D-Ala carboxypeptidase activity"/>
    <property type="evidence" value="ECO:0007669"/>
    <property type="project" value="UniProtKB-EC"/>
</dbReference>
<gene>
    <name evidence="22" type="ORF">SAMN02745119_02917</name>
</gene>
<evidence type="ECO:0000259" key="20">
    <source>
        <dbReference type="Pfam" id="PF00905"/>
    </source>
</evidence>
<keyword evidence="6" id="KW-0645">Protease</keyword>
<keyword evidence="14" id="KW-0472">Membrane</keyword>
<dbReference type="STRING" id="115783.SAMN02745119_02917"/>
<dbReference type="InterPro" id="IPR001460">
    <property type="entry name" value="PCN-bd_Tpept"/>
</dbReference>
<feature type="domain" description="Glycosyl transferase family 51" evidence="21">
    <location>
        <begin position="54"/>
        <end position="223"/>
    </location>
</feature>
<accession>A0A1T4RJZ4</accession>
<comment type="similarity">
    <text evidence="3">In the C-terminal section; belongs to the transpeptidase family.</text>
</comment>
<evidence type="ECO:0000256" key="3">
    <source>
        <dbReference type="ARBA" id="ARBA00007090"/>
    </source>
</evidence>
<evidence type="ECO:0000256" key="12">
    <source>
        <dbReference type="ARBA" id="ARBA00022984"/>
    </source>
</evidence>
<dbReference type="GO" id="GO:0008955">
    <property type="term" value="F:peptidoglycan glycosyltransferase activity"/>
    <property type="evidence" value="ECO:0007669"/>
    <property type="project" value="UniProtKB-EC"/>
</dbReference>
<evidence type="ECO:0000256" key="9">
    <source>
        <dbReference type="ARBA" id="ARBA00022692"/>
    </source>
</evidence>
<keyword evidence="16" id="KW-0961">Cell wall biogenesis/degradation</keyword>
<dbReference type="Pfam" id="PF00912">
    <property type="entry name" value="Transgly"/>
    <property type="match status" value="1"/>
</dbReference>